<dbReference type="CDD" id="cd13922">
    <property type="entry name" value="Azurin"/>
    <property type="match status" value="1"/>
</dbReference>
<dbReference type="EMBL" id="AQPN01000109">
    <property type="protein sequence ID" value="EOR93640.1"/>
    <property type="molecule type" value="Genomic_DNA"/>
</dbReference>
<evidence type="ECO:0000256" key="2">
    <source>
        <dbReference type="ARBA" id="ARBA00022723"/>
    </source>
</evidence>
<gene>
    <name evidence="6" type="ORF">ADIARSV_3224</name>
</gene>
<dbReference type="Gene3D" id="2.60.40.420">
    <property type="entry name" value="Cupredoxins - blue copper proteins"/>
    <property type="match status" value="1"/>
</dbReference>
<organism evidence="6 7">
    <name type="scientific">Arcticibacter svalbardensis MN12-7</name>
    <dbReference type="NCBI Taxonomy" id="1150600"/>
    <lineage>
        <taxon>Bacteria</taxon>
        <taxon>Pseudomonadati</taxon>
        <taxon>Bacteroidota</taxon>
        <taxon>Sphingobacteriia</taxon>
        <taxon>Sphingobacteriales</taxon>
        <taxon>Sphingobacteriaceae</taxon>
        <taxon>Arcticibacter</taxon>
    </lineage>
</organism>
<keyword evidence="4" id="KW-0186">Copper</keyword>
<dbReference type="SUPFAM" id="SSF49503">
    <property type="entry name" value="Cupredoxins"/>
    <property type="match status" value="1"/>
</dbReference>
<dbReference type="InterPro" id="IPR014068">
    <property type="entry name" value="Azurin"/>
</dbReference>
<dbReference type="PATRIC" id="fig|1150600.3.peg.3192"/>
<keyword evidence="2" id="KW-0479">Metal-binding</keyword>
<keyword evidence="3" id="KW-0249">Electron transport</keyword>
<dbReference type="PANTHER" id="PTHR38439:SF2">
    <property type="entry name" value="OUTER MEMBRANE PROTEIN H.8"/>
    <property type="match status" value="1"/>
</dbReference>
<evidence type="ECO:0000256" key="1">
    <source>
        <dbReference type="ARBA" id="ARBA00022448"/>
    </source>
</evidence>
<evidence type="ECO:0000313" key="7">
    <source>
        <dbReference type="Proteomes" id="UP000014174"/>
    </source>
</evidence>
<feature type="domain" description="Blue (type 1) copper" evidence="5">
    <location>
        <begin position="1"/>
        <end position="109"/>
    </location>
</feature>
<name>R9GQ51_9SPHI</name>
<dbReference type="PROSITE" id="PS00196">
    <property type="entry name" value="COPPER_BLUE"/>
    <property type="match status" value="1"/>
</dbReference>
<dbReference type="Proteomes" id="UP000014174">
    <property type="component" value="Unassembled WGS sequence"/>
</dbReference>
<evidence type="ECO:0000256" key="4">
    <source>
        <dbReference type="ARBA" id="ARBA00023008"/>
    </source>
</evidence>
<dbReference type="PANTHER" id="PTHR38439">
    <property type="entry name" value="AURACYANIN-B"/>
    <property type="match status" value="1"/>
</dbReference>
<comment type="caution">
    <text evidence="6">The sequence shown here is derived from an EMBL/GenBank/DDBJ whole genome shotgun (WGS) entry which is preliminary data.</text>
</comment>
<evidence type="ECO:0000313" key="6">
    <source>
        <dbReference type="EMBL" id="EOR93640.1"/>
    </source>
</evidence>
<dbReference type="AlphaFoldDB" id="R9GQ51"/>
<protein>
    <submittedName>
        <fullName evidence="6">Azurin</fullName>
    </submittedName>
</protein>
<keyword evidence="7" id="KW-1185">Reference proteome</keyword>
<sequence>MKYDLTEIKVKAGEEVTLTLKNAGTMAKEAMGHNFVLLAQGADVAAFATEAMANKASDYIPTGSKAILVHTKLLGPGESDTITFTVPAGEYEFICSFPGHYGMMRGKVIAE</sequence>
<dbReference type="GO" id="GO:0005507">
    <property type="term" value="F:copper ion binding"/>
    <property type="evidence" value="ECO:0007669"/>
    <property type="project" value="InterPro"/>
</dbReference>
<dbReference type="GO" id="GO:0009055">
    <property type="term" value="F:electron transfer activity"/>
    <property type="evidence" value="ECO:0007669"/>
    <property type="project" value="InterPro"/>
</dbReference>
<dbReference type="InterPro" id="IPR000923">
    <property type="entry name" value="BlueCu_1"/>
</dbReference>
<keyword evidence="1" id="KW-0813">Transport</keyword>
<proteinExistence type="predicted"/>
<dbReference type="InterPro" id="IPR050845">
    <property type="entry name" value="Cu-binding_ET"/>
</dbReference>
<dbReference type="STRING" id="1150600.ADIARSV_3224"/>
<reference evidence="6 7" key="1">
    <citation type="journal article" date="2013" name="Genome Announc.">
        <title>Draft Genome Sequence of Arcticibacter svalbardensis Strain MN12-7T, a Member of the Family Sphingobacteriaceae Isolated from an Arctic Soil Sample.</title>
        <authorList>
            <person name="Shivaji S."/>
            <person name="Ara S."/>
            <person name="Prasad S."/>
            <person name="Manasa B.P."/>
            <person name="Begum Z."/>
            <person name="Singh A."/>
            <person name="Kumar Pinnaka A."/>
        </authorList>
    </citation>
    <scope>NUCLEOTIDE SEQUENCE [LARGE SCALE GENOMIC DNA]</scope>
    <source>
        <strain evidence="6 7">MN12-7</strain>
    </source>
</reference>
<accession>R9GQ51</accession>
<evidence type="ECO:0000259" key="5">
    <source>
        <dbReference type="Pfam" id="PF00127"/>
    </source>
</evidence>
<dbReference type="InterPro" id="IPR028871">
    <property type="entry name" value="BlueCu_1_BS"/>
</dbReference>
<dbReference type="InterPro" id="IPR008972">
    <property type="entry name" value="Cupredoxin"/>
</dbReference>
<dbReference type="Pfam" id="PF00127">
    <property type="entry name" value="Copper-bind"/>
    <property type="match status" value="1"/>
</dbReference>
<dbReference type="eggNOG" id="COG3241">
    <property type="taxonomic scope" value="Bacteria"/>
</dbReference>
<evidence type="ECO:0000256" key="3">
    <source>
        <dbReference type="ARBA" id="ARBA00022982"/>
    </source>
</evidence>